<feature type="domain" description="Glucose-methanol-choline oxidoreductase N-terminal" evidence="6">
    <location>
        <begin position="14"/>
        <end position="306"/>
    </location>
</feature>
<evidence type="ECO:0000256" key="1">
    <source>
        <dbReference type="ARBA" id="ARBA00001974"/>
    </source>
</evidence>
<dbReference type="VEuPathDB" id="VectorBase:HLOH_041595"/>
<dbReference type="EMBL" id="JABSTR010000007">
    <property type="protein sequence ID" value="KAH9374693.1"/>
    <property type="molecule type" value="Genomic_DNA"/>
</dbReference>
<dbReference type="InterPro" id="IPR012132">
    <property type="entry name" value="GMC_OxRdtase"/>
</dbReference>
<gene>
    <name evidence="8" type="ORF">HPB48_011323</name>
</gene>
<evidence type="ECO:0000313" key="9">
    <source>
        <dbReference type="Proteomes" id="UP000821853"/>
    </source>
</evidence>
<keyword evidence="9" id="KW-1185">Reference proteome</keyword>
<dbReference type="InterPro" id="IPR000172">
    <property type="entry name" value="GMC_OxRdtase_N"/>
</dbReference>
<reference evidence="8 9" key="1">
    <citation type="journal article" date="2020" name="Cell">
        <title>Large-Scale Comparative Analyses of Tick Genomes Elucidate Their Genetic Diversity and Vector Capacities.</title>
        <authorList>
            <consortium name="Tick Genome and Microbiome Consortium (TIGMIC)"/>
            <person name="Jia N."/>
            <person name="Wang J."/>
            <person name="Shi W."/>
            <person name="Du L."/>
            <person name="Sun Y."/>
            <person name="Zhan W."/>
            <person name="Jiang J.F."/>
            <person name="Wang Q."/>
            <person name="Zhang B."/>
            <person name="Ji P."/>
            <person name="Bell-Sakyi L."/>
            <person name="Cui X.M."/>
            <person name="Yuan T.T."/>
            <person name="Jiang B.G."/>
            <person name="Yang W.F."/>
            <person name="Lam T.T."/>
            <person name="Chang Q.C."/>
            <person name="Ding S.J."/>
            <person name="Wang X.J."/>
            <person name="Zhu J.G."/>
            <person name="Ruan X.D."/>
            <person name="Zhao L."/>
            <person name="Wei J.T."/>
            <person name="Ye R.Z."/>
            <person name="Que T.C."/>
            <person name="Du C.H."/>
            <person name="Zhou Y.H."/>
            <person name="Cheng J.X."/>
            <person name="Dai P.F."/>
            <person name="Guo W.B."/>
            <person name="Han X.H."/>
            <person name="Huang E.J."/>
            <person name="Li L.F."/>
            <person name="Wei W."/>
            <person name="Gao Y.C."/>
            <person name="Liu J.Z."/>
            <person name="Shao H.Z."/>
            <person name="Wang X."/>
            <person name="Wang C.C."/>
            <person name="Yang T.C."/>
            <person name="Huo Q.B."/>
            <person name="Li W."/>
            <person name="Chen H.Y."/>
            <person name="Chen S.E."/>
            <person name="Zhou L.G."/>
            <person name="Ni X.B."/>
            <person name="Tian J.H."/>
            <person name="Sheng Y."/>
            <person name="Liu T."/>
            <person name="Pan Y.S."/>
            <person name="Xia L.Y."/>
            <person name="Li J."/>
            <person name="Zhao F."/>
            <person name="Cao W.C."/>
        </authorList>
    </citation>
    <scope>NUCLEOTIDE SEQUENCE [LARGE SCALE GENOMIC DNA]</scope>
    <source>
        <strain evidence="8">HaeL-2018</strain>
    </source>
</reference>
<feature type="binding site" evidence="5">
    <location>
        <position position="231"/>
    </location>
    <ligand>
        <name>FAD</name>
        <dbReference type="ChEBI" id="CHEBI:57692"/>
    </ligand>
</feature>
<dbReference type="OrthoDB" id="269227at2759"/>
<accession>A0A9J6GH20</accession>
<keyword evidence="3" id="KW-0285">Flavoprotein</keyword>
<comment type="caution">
    <text evidence="8">The sequence shown here is derived from an EMBL/GenBank/DDBJ whole genome shotgun (WGS) entry which is preliminary data.</text>
</comment>
<dbReference type="Proteomes" id="UP000821853">
    <property type="component" value="Chromosome 5"/>
</dbReference>
<dbReference type="InterPro" id="IPR036188">
    <property type="entry name" value="FAD/NAD-bd_sf"/>
</dbReference>
<dbReference type="GO" id="GO:0016614">
    <property type="term" value="F:oxidoreductase activity, acting on CH-OH group of donors"/>
    <property type="evidence" value="ECO:0007669"/>
    <property type="project" value="InterPro"/>
</dbReference>
<sequence>MAACSRAANDRVSLRVGGGSAGCLLANRLSANPNRTVLLIEAGGVENAATDVPLFALLHFHGPFDWDYRTEPQKDACLGMNDNRCNWARGKVLGGSSVITFQMHVRGNRRDFDDWENVFGAKGWSYKKILRFFKSYENYRNPLSDPVYRGRHGEIPVTQSVTRTELVPTFMEAGRELGYEILDYNAEDQTGFSPTQATILDGRRYSSAKSFIRPIVKERSKNLHIALHSRVKKVVFCGKKAVGVEFVRLGLTKTVKARREVILSGGTIGSTQLLLLSGVGPRKHLEELGIEVVADLPVGKNLQDHMFVNGVVATTADDVVIKPQDPKEVIQYVKDKKGAFTLPASVEAVAFMNTSFAPRHYPDIEVCLQTISGASVEGERFFQDLGIRKEIYDGYYKPKRGSNAFQLLPLLNRLKSRGFIKLRTTDYRDPPILQPRYYTHPEDIHVAVEVSCSRSCSVRALFRFEHQRSPSRGMSRVRGLKGLRVVDASVMPHIVPANLNAAVYMIAEKAAAMIIEDNTVLKNGGSKVPIL</sequence>
<organism evidence="8 9">
    <name type="scientific">Haemaphysalis longicornis</name>
    <name type="common">Bush tick</name>
    <dbReference type="NCBI Taxonomy" id="44386"/>
    <lineage>
        <taxon>Eukaryota</taxon>
        <taxon>Metazoa</taxon>
        <taxon>Ecdysozoa</taxon>
        <taxon>Arthropoda</taxon>
        <taxon>Chelicerata</taxon>
        <taxon>Arachnida</taxon>
        <taxon>Acari</taxon>
        <taxon>Parasitiformes</taxon>
        <taxon>Ixodida</taxon>
        <taxon>Ixodoidea</taxon>
        <taxon>Ixodidae</taxon>
        <taxon>Haemaphysalinae</taxon>
        <taxon>Haemaphysalis</taxon>
    </lineage>
</organism>
<dbReference type="PIRSF" id="PIRSF000137">
    <property type="entry name" value="Alcohol_oxidase"/>
    <property type="match status" value="1"/>
</dbReference>
<dbReference type="Pfam" id="PF05199">
    <property type="entry name" value="GMC_oxred_C"/>
    <property type="match status" value="1"/>
</dbReference>
<evidence type="ECO:0000259" key="7">
    <source>
        <dbReference type="Pfam" id="PF05199"/>
    </source>
</evidence>
<protein>
    <recommendedName>
        <fullName evidence="10">Glucose dehydrogenase</fullName>
    </recommendedName>
</protein>
<evidence type="ECO:0008006" key="10">
    <source>
        <dbReference type="Google" id="ProtNLM"/>
    </source>
</evidence>
<dbReference type="Gene3D" id="3.50.50.60">
    <property type="entry name" value="FAD/NAD(P)-binding domain"/>
    <property type="match status" value="2"/>
</dbReference>
<feature type="binding site" evidence="5">
    <location>
        <position position="92"/>
    </location>
    <ligand>
        <name>FAD</name>
        <dbReference type="ChEBI" id="CHEBI:57692"/>
    </ligand>
</feature>
<name>A0A9J6GH20_HAELO</name>
<dbReference type="SUPFAM" id="SSF54373">
    <property type="entry name" value="FAD-linked reductases, C-terminal domain"/>
    <property type="match status" value="1"/>
</dbReference>
<dbReference type="Gene3D" id="3.30.560.10">
    <property type="entry name" value="Glucose Oxidase, domain 3"/>
    <property type="match status" value="1"/>
</dbReference>
<evidence type="ECO:0000256" key="2">
    <source>
        <dbReference type="ARBA" id="ARBA00010790"/>
    </source>
</evidence>
<evidence type="ECO:0000256" key="3">
    <source>
        <dbReference type="ARBA" id="ARBA00022630"/>
    </source>
</evidence>
<evidence type="ECO:0000259" key="6">
    <source>
        <dbReference type="Pfam" id="PF00732"/>
    </source>
</evidence>
<dbReference type="Pfam" id="PF00732">
    <property type="entry name" value="GMC_oxred_N"/>
    <property type="match status" value="1"/>
</dbReference>
<evidence type="ECO:0000256" key="5">
    <source>
        <dbReference type="PIRSR" id="PIRSR000137-2"/>
    </source>
</evidence>
<feature type="domain" description="Glucose-methanol-choline oxidoreductase C-terminal" evidence="7">
    <location>
        <begin position="476"/>
        <end position="507"/>
    </location>
</feature>
<evidence type="ECO:0000256" key="4">
    <source>
        <dbReference type="ARBA" id="ARBA00022827"/>
    </source>
</evidence>
<keyword evidence="4 5" id="KW-0274">FAD</keyword>
<dbReference type="SUPFAM" id="SSF51905">
    <property type="entry name" value="FAD/NAD(P)-binding domain"/>
    <property type="match status" value="1"/>
</dbReference>
<comment type="similarity">
    <text evidence="2">Belongs to the GMC oxidoreductase family.</text>
</comment>
<comment type="cofactor">
    <cofactor evidence="1 5">
        <name>FAD</name>
        <dbReference type="ChEBI" id="CHEBI:57692"/>
    </cofactor>
</comment>
<dbReference type="GO" id="GO:0050660">
    <property type="term" value="F:flavin adenine dinucleotide binding"/>
    <property type="evidence" value="ECO:0007669"/>
    <property type="project" value="InterPro"/>
</dbReference>
<dbReference type="OMA" id="FQMHVRG"/>
<evidence type="ECO:0000313" key="8">
    <source>
        <dbReference type="EMBL" id="KAH9374693.1"/>
    </source>
</evidence>
<proteinExistence type="inferred from homology"/>
<dbReference type="AlphaFoldDB" id="A0A9J6GH20"/>
<dbReference type="PANTHER" id="PTHR11552:SF147">
    <property type="entry name" value="CHOLINE DEHYDROGENASE, MITOCHONDRIAL"/>
    <property type="match status" value="1"/>
</dbReference>
<dbReference type="InterPro" id="IPR007867">
    <property type="entry name" value="GMC_OxRtase_C"/>
</dbReference>
<dbReference type="PANTHER" id="PTHR11552">
    <property type="entry name" value="GLUCOSE-METHANOL-CHOLINE GMC OXIDOREDUCTASE"/>
    <property type="match status" value="1"/>
</dbReference>